<evidence type="ECO:0000256" key="3">
    <source>
        <dbReference type="ARBA" id="ARBA00022679"/>
    </source>
</evidence>
<dbReference type="CDD" id="cd02440">
    <property type="entry name" value="AdoMet_MTases"/>
    <property type="match status" value="1"/>
</dbReference>
<dbReference type="AlphaFoldDB" id="A0AAN6GIF1"/>
<evidence type="ECO:0000256" key="1">
    <source>
        <dbReference type="ARBA" id="ARBA00009725"/>
    </source>
</evidence>
<dbReference type="EMBL" id="JAPDMZ010000435">
    <property type="protein sequence ID" value="KAK0542874.1"/>
    <property type="molecule type" value="Genomic_DNA"/>
</dbReference>
<comment type="similarity">
    <text evidence="1 4">Belongs to the methyltransferase superfamily. METL family.</text>
</comment>
<dbReference type="Proteomes" id="UP001176517">
    <property type="component" value="Unassembled WGS sequence"/>
</dbReference>
<dbReference type="EC" id="2.1.1.-" evidence="4"/>
<dbReference type="InterPro" id="IPR029063">
    <property type="entry name" value="SAM-dependent_MTases_sf"/>
</dbReference>
<gene>
    <name evidence="7" type="ORF">OC846_006608</name>
</gene>
<keyword evidence="2 4" id="KW-0489">Methyltransferase</keyword>
<comment type="function">
    <text evidence="4">S-adenosyl-L-methionine-dependent methyltransferase.</text>
</comment>
<evidence type="ECO:0000313" key="7">
    <source>
        <dbReference type="EMBL" id="KAK0542874.1"/>
    </source>
</evidence>
<feature type="region of interest" description="Disordered" evidence="5">
    <location>
        <begin position="1"/>
        <end position="54"/>
    </location>
</feature>
<dbReference type="SUPFAM" id="SSF53335">
    <property type="entry name" value="S-adenosyl-L-methionine-dependent methyltransferases"/>
    <property type="match status" value="1"/>
</dbReference>
<feature type="compositionally biased region" description="Low complexity" evidence="5">
    <location>
        <begin position="39"/>
        <end position="51"/>
    </location>
</feature>
<accession>A0AAN6GIF1</accession>
<proteinExistence type="inferred from homology"/>
<dbReference type="GO" id="GO:0032259">
    <property type="term" value="P:methylation"/>
    <property type="evidence" value="ECO:0007669"/>
    <property type="project" value="UniProtKB-KW"/>
</dbReference>
<evidence type="ECO:0000313" key="8">
    <source>
        <dbReference type="Proteomes" id="UP001176517"/>
    </source>
</evidence>
<evidence type="ECO:0000259" key="6">
    <source>
        <dbReference type="Pfam" id="PF08242"/>
    </source>
</evidence>
<dbReference type="InterPro" id="IPR013217">
    <property type="entry name" value="Methyltransf_12"/>
</dbReference>
<dbReference type="PANTHER" id="PTHR22809">
    <property type="entry name" value="METHYLTRANSFERASE-RELATED"/>
    <property type="match status" value="1"/>
</dbReference>
<keyword evidence="8" id="KW-1185">Reference proteome</keyword>
<feature type="domain" description="Methyltransferase type 12" evidence="6">
    <location>
        <begin position="173"/>
        <end position="290"/>
    </location>
</feature>
<dbReference type="InterPro" id="IPR026113">
    <property type="entry name" value="METTL2/6/8-like"/>
</dbReference>
<keyword evidence="3 4" id="KW-0808">Transferase</keyword>
<evidence type="ECO:0000256" key="5">
    <source>
        <dbReference type="SAM" id="MobiDB-lite"/>
    </source>
</evidence>
<dbReference type="Gene3D" id="3.40.50.150">
    <property type="entry name" value="Vaccinia Virus protein VP39"/>
    <property type="match status" value="1"/>
</dbReference>
<comment type="caution">
    <text evidence="7">The sequence shown here is derived from an EMBL/GenBank/DDBJ whole genome shotgun (WGS) entry which is preliminary data.</text>
</comment>
<name>A0AAN6GIF1_9BASI</name>
<feature type="region of interest" description="Disordered" evidence="5">
    <location>
        <begin position="340"/>
        <end position="362"/>
    </location>
</feature>
<sequence length="403" mass="45155">MTRRTDDLARLALSEDQERRSTEGGAVPKSTSSAKPVTNAAANSGSVANVNRPKTLEEAKKLRETDSERAASTFGARLLDDQGGDDVWEHNAWDHVEPPADYMETIQGLLDKQAQAAVSSDEAARFHADAAGFWDTFYSKHENRFFKDRRWLHLEFPELTAAIQEDAPAMRIIEVGCGAGNTVFPLLEANKNPRLELFACDYSAEAVQVVKSNPLYSSTEKIGSCAASVWDLSGTTPITNSDQTQARLPEGVQPHSIDIVVLIFVFSALRPEEWASAARNVMTMLKPGGLVLFRDYGRYDLPQLRFKKDRLLEDNFYVRGDGTRVYFFLPEQLLEIFGASPAPHTNPSSAEDGASPEVGDQAPHPYQYETLQLAVDRRLLVNRREQKRMYRNWVQAKFRRSVE</sequence>
<dbReference type="PANTHER" id="PTHR22809:SF11">
    <property type="entry name" value="TRNA N(3)-METHYLCYTIDINE METHYLTRANSFERASE METTL2"/>
    <property type="match status" value="1"/>
</dbReference>
<organism evidence="7 8">
    <name type="scientific">Tilletia horrida</name>
    <dbReference type="NCBI Taxonomy" id="155126"/>
    <lineage>
        <taxon>Eukaryota</taxon>
        <taxon>Fungi</taxon>
        <taxon>Dikarya</taxon>
        <taxon>Basidiomycota</taxon>
        <taxon>Ustilaginomycotina</taxon>
        <taxon>Exobasidiomycetes</taxon>
        <taxon>Tilletiales</taxon>
        <taxon>Tilletiaceae</taxon>
        <taxon>Tilletia</taxon>
    </lineage>
</organism>
<dbReference type="Pfam" id="PF08242">
    <property type="entry name" value="Methyltransf_12"/>
    <property type="match status" value="1"/>
</dbReference>
<dbReference type="GO" id="GO:0052735">
    <property type="term" value="F:tRNA (cytidine-3-)-methyltransferase activity"/>
    <property type="evidence" value="ECO:0007669"/>
    <property type="project" value="TreeGrafter"/>
</dbReference>
<reference evidence="7" key="1">
    <citation type="journal article" date="2023" name="PhytoFront">
        <title>Draft Genome Resources of Seven Strains of Tilletia horrida, Causal Agent of Kernel Smut of Rice.</title>
        <authorList>
            <person name="Khanal S."/>
            <person name="Antony Babu S."/>
            <person name="Zhou X.G."/>
        </authorList>
    </citation>
    <scope>NUCLEOTIDE SEQUENCE</scope>
    <source>
        <strain evidence="7">TX6</strain>
    </source>
</reference>
<evidence type="ECO:0000256" key="2">
    <source>
        <dbReference type="ARBA" id="ARBA00022603"/>
    </source>
</evidence>
<protein>
    <recommendedName>
        <fullName evidence="4">tRNA N(3)-methylcytidine methyltransferase</fullName>
        <ecNumber evidence="4">2.1.1.-</ecNumber>
    </recommendedName>
</protein>
<evidence type="ECO:0000256" key="4">
    <source>
        <dbReference type="PIRNR" id="PIRNR037755"/>
    </source>
</evidence>
<dbReference type="PIRSF" id="PIRSF037755">
    <property type="entry name" value="Mettl2_prd"/>
    <property type="match status" value="1"/>
</dbReference>